<feature type="region of interest" description="Disordered" evidence="1">
    <location>
        <begin position="187"/>
        <end position="222"/>
    </location>
</feature>
<organism evidence="2 3">
    <name type="scientific">Colletotrichum zoysiae</name>
    <dbReference type="NCBI Taxonomy" id="1216348"/>
    <lineage>
        <taxon>Eukaryota</taxon>
        <taxon>Fungi</taxon>
        <taxon>Dikarya</taxon>
        <taxon>Ascomycota</taxon>
        <taxon>Pezizomycotina</taxon>
        <taxon>Sordariomycetes</taxon>
        <taxon>Hypocreomycetidae</taxon>
        <taxon>Glomerellales</taxon>
        <taxon>Glomerellaceae</taxon>
        <taxon>Colletotrichum</taxon>
        <taxon>Colletotrichum graminicola species complex</taxon>
    </lineage>
</organism>
<feature type="region of interest" description="Disordered" evidence="1">
    <location>
        <begin position="148"/>
        <end position="172"/>
    </location>
</feature>
<proteinExistence type="predicted"/>
<dbReference type="EMBL" id="MU842817">
    <property type="protein sequence ID" value="KAK2034023.1"/>
    <property type="molecule type" value="Genomic_DNA"/>
</dbReference>
<feature type="compositionally biased region" description="Low complexity" evidence="1">
    <location>
        <begin position="150"/>
        <end position="159"/>
    </location>
</feature>
<feature type="compositionally biased region" description="Low complexity" evidence="1">
    <location>
        <begin position="211"/>
        <end position="222"/>
    </location>
</feature>
<reference evidence="2" key="1">
    <citation type="submission" date="2021-06" db="EMBL/GenBank/DDBJ databases">
        <title>Comparative genomics, transcriptomics and evolutionary studies reveal genomic signatures of adaptation to plant cell wall in hemibiotrophic fungi.</title>
        <authorList>
            <consortium name="DOE Joint Genome Institute"/>
            <person name="Baroncelli R."/>
            <person name="Diaz J.F."/>
            <person name="Benocci T."/>
            <person name="Peng M."/>
            <person name="Battaglia E."/>
            <person name="Haridas S."/>
            <person name="Andreopoulos W."/>
            <person name="Labutti K."/>
            <person name="Pangilinan J."/>
            <person name="Floch G.L."/>
            <person name="Makela M.R."/>
            <person name="Henrissat B."/>
            <person name="Grigoriev I.V."/>
            <person name="Crouch J.A."/>
            <person name="De Vries R.P."/>
            <person name="Sukno S.A."/>
            <person name="Thon M.R."/>
        </authorList>
    </citation>
    <scope>NUCLEOTIDE SEQUENCE</scope>
    <source>
        <strain evidence="2">MAFF235873</strain>
    </source>
</reference>
<accession>A0AAD9HS81</accession>
<sequence>MATRPGEENVATLFGDVHYFYGPPTSNPPHHRFDKGSYIYLFENANERRARIEVANQPGTEDQDAFDGFLDKTHVRYSYNHQCMVTLTVGETTSQMEWHLPTYDPQNQNKYHYKLHSLDIYFWKAEDALQFVNGIRFVLPPSQVEILDEPQQPQQQQQQQHHHLQAHQPASMSSVVQQLEHVAISDPTYGTHGAASHTAPPSFPGPPPTSAVPAPEQQPQQPASFVPMAYNPAAPAAPEAIRHREKTPPPDDGVIDPLAAAVAYDAQAPFSPGFVPPPGFQSAQGLGLSGAGLPPPPPPPQQQQHFGGTPAQAVLQRAATMPVHAVHSGLASPGLTSPYGSPFPVSPGFQPPPPPPPPQQQQQQQRTTPPAQQTSQPTPPPSSSSQVTPSIASPGPTAAPPGGFSQYSYSGSNGTATPQQQPGAFDYSIHAQAYRPTEMEASKYKGYTGKQEPSGKLEQNMGRLEKGVTGMFRKFEKKFG</sequence>
<name>A0AAD9HS81_9PEZI</name>
<keyword evidence="3" id="KW-1185">Reference proteome</keyword>
<gene>
    <name evidence="2" type="ORF">LX32DRAFT_6127</name>
</gene>
<feature type="region of interest" description="Disordered" evidence="1">
    <location>
        <begin position="332"/>
        <end position="463"/>
    </location>
</feature>
<feature type="compositionally biased region" description="Low complexity" evidence="1">
    <location>
        <begin position="383"/>
        <end position="405"/>
    </location>
</feature>
<dbReference type="Proteomes" id="UP001232148">
    <property type="component" value="Unassembled WGS sequence"/>
</dbReference>
<feature type="compositionally biased region" description="Pro residues" evidence="1">
    <location>
        <begin position="201"/>
        <end position="210"/>
    </location>
</feature>
<evidence type="ECO:0000313" key="2">
    <source>
        <dbReference type="EMBL" id="KAK2034023.1"/>
    </source>
</evidence>
<evidence type="ECO:0000313" key="3">
    <source>
        <dbReference type="Proteomes" id="UP001232148"/>
    </source>
</evidence>
<feature type="compositionally biased region" description="Polar residues" evidence="1">
    <location>
        <begin position="406"/>
        <end position="422"/>
    </location>
</feature>
<feature type="region of interest" description="Disordered" evidence="1">
    <location>
        <begin position="276"/>
        <end position="310"/>
    </location>
</feature>
<comment type="caution">
    <text evidence="2">The sequence shown here is derived from an EMBL/GenBank/DDBJ whole genome shotgun (WGS) entry which is preliminary data.</text>
</comment>
<dbReference type="AlphaFoldDB" id="A0AAD9HS81"/>
<feature type="compositionally biased region" description="Pro residues" evidence="1">
    <location>
        <begin position="349"/>
        <end position="359"/>
    </location>
</feature>
<protein>
    <submittedName>
        <fullName evidence="2">Uncharacterized protein</fullName>
    </submittedName>
</protein>
<feature type="compositionally biased region" description="Low complexity" evidence="1">
    <location>
        <begin position="360"/>
        <end position="376"/>
    </location>
</feature>
<evidence type="ECO:0000256" key="1">
    <source>
        <dbReference type="SAM" id="MobiDB-lite"/>
    </source>
</evidence>